<evidence type="ECO:0000256" key="8">
    <source>
        <dbReference type="RuleBase" id="RU363041"/>
    </source>
</evidence>
<dbReference type="AlphaFoldDB" id="A0A418WWL4"/>
<evidence type="ECO:0000256" key="6">
    <source>
        <dbReference type="ARBA" id="ARBA00022989"/>
    </source>
</evidence>
<dbReference type="EMBL" id="QYUN01000003">
    <property type="protein sequence ID" value="RJF97048.1"/>
    <property type="molecule type" value="Genomic_DNA"/>
</dbReference>
<organism evidence="9 10">
    <name type="scientific">Noviherbaspirillum cavernae</name>
    <dbReference type="NCBI Taxonomy" id="2320862"/>
    <lineage>
        <taxon>Bacteria</taxon>
        <taxon>Pseudomonadati</taxon>
        <taxon>Pseudomonadota</taxon>
        <taxon>Betaproteobacteria</taxon>
        <taxon>Burkholderiales</taxon>
        <taxon>Oxalobacteraceae</taxon>
        <taxon>Noviherbaspirillum</taxon>
    </lineage>
</organism>
<dbReference type="Proteomes" id="UP000285190">
    <property type="component" value="Unassembled WGS sequence"/>
</dbReference>
<keyword evidence="4 8" id="KW-1003">Cell membrane</keyword>
<reference evidence="9 10" key="1">
    <citation type="submission" date="2018-09" db="EMBL/GenBank/DDBJ databases">
        <authorList>
            <person name="Zhu H."/>
        </authorList>
    </citation>
    <scope>NUCLEOTIDE SEQUENCE [LARGE SCALE GENOMIC DNA]</scope>
    <source>
        <strain evidence="9 10">K2R10-39</strain>
    </source>
</reference>
<keyword evidence="3" id="KW-0813">Transport</keyword>
<evidence type="ECO:0000313" key="10">
    <source>
        <dbReference type="Proteomes" id="UP000285190"/>
    </source>
</evidence>
<accession>A0A418WWL4</accession>
<dbReference type="InterPro" id="IPR052017">
    <property type="entry name" value="TSUP"/>
</dbReference>
<evidence type="ECO:0000256" key="2">
    <source>
        <dbReference type="ARBA" id="ARBA00009142"/>
    </source>
</evidence>
<feature type="transmembrane region" description="Helical" evidence="8">
    <location>
        <begin position="222"/>
        <end position="240"/>
    </location>
</feature>
<keyword evidence="10" id="KW-1185">Reference proteome</keyword>
<comment type="subcellular location">
    <subcellularLocation>
        <location evidence="1 8">Cell membrane</location>
        <topology evidence="1 8">Multi-pass membrane protein</topology>
    </subcellularLocation>
</comment>
<evidence type="ECO:0000256" key="4">
    <source>
        <dbReference type="ARBA" id="ARBA00022475"/>
    </source>
</evidence>
<feature type="transmembrane region" description="Helical" evidence="8">
    <location>
        <begin position="164"/>
        <end position="185"/>
    </location>
</feature>
<gene>
    <name evidence="9" type="ORF">D3870_20255</name>
</gene>
<protein>
    <recommendedName>
        <fullName evidence="8">Probable membrane transporter protein</fullName>
    </recommendedName>
</protein>
<feature type="transmembrane region" description="Helical" evidence="8">
    <location>
        <begin position="97"/>
        <end position="120"/>
    </location>
</feature>
<evidence type="ECO:0000256" key="7">
    <source>
        <dbReference type="ARBA" id="ARBA00023136"/>
    </source>
</evidence>
<feature type="transmembrane region" description="Helical" evidence="8">
    <location>
        <begin position="71"/>
        <end position="91"/>
    </location>
</feature>
<dbReference type="PANTHER" id="PTHR30269">
    <property type="entry name" value="TRANSMEMBRANE PROTEIN YFCA"/>
    <property type="match status" value="1"/>
</dbReference>
<dbReference type="InterPro" id="IPR002781">
    <property type="entry name" value="TM_pro_TauE-like"/>
</dbReference>
<name>A0A418WWL4_9BURK</name>
<sequence length="244" mass="25076">MAGFMVVMATFLLAGLVKGVIGLGLPTVAVALLGLVMTPMEAAALLVVPSLVTNVWQLAAGTNLKRLMHRLWPMMAGICIGTMLGAALWSGSDARHATAALGVALILYALSGLLSIRLSFPAGSEPWLSPTVGAATGAVTAATGVFVMPAVPYLQALGFSREDLIQAMGLAFTTSTVALAAGFAYQGSLHSGTAGGSLLALLPALAGMHIGQWVRTVVRPETFRKCFFAGLLAIGMHLALKGLF</sequence>
<keyword evidence="5 8" id="KW-0812">Transmembrane</keyword>
<comment type="similarity">
    <text evidence="2 8">Belongs to the 4-toluene sulfonate uptake permease (TSUP) (TC 2.A.102) family.</text>
</comment>
<feature type="transmembrane region" description="Helical" evidence="8">
    <location>
        <begin position="192"/>
        <end position="210"/>
    </location>
</feature>
<keyword evidence="6 8" id="KW-1133">Transmembrane helix</keyword>
<evidence type="ECO:0000313" key="9">
    <source>
        <dbReference type="EMBL" id="RJF97048.1"/>
    </source>
</evidence>
<comment type="caution">
    <text evidence="9">The sequence shown here is derived from an EMBL/GenBank/DDBJ whole genome shotgun (WGS) entry which is preliminary data.</text>
</comment>
<dbReference type="Pfam" id="PF01925">
    <property type="entry name" value="TauE"/>
    <property type="match status" value="1"/>
</dbReference>
<dbReference type="OrthoDB" id="9800873at2"/>
<dbReference type="GO" id="GO:0005886">
    <property type="term" value="C:plasma membrane"/>
    <property type="evidence" value="ECO:0007669"/>
    <property type="project" value="UniProtKB-SubCell"/>
</dbReference>
<feature type="transmembrane region" description="Helical" evidence="8">
    <location>
        <begin position="32"/>
        <end position="59"/>
    </location>
</feature>
<evidence type="ECO:0000256" key="5">
    <source>
        <dbReference type="ARBA" id="ARBA00022692"/>
    </source>
</evidence>
<evidence type="ECO:0000256" key="3">
    <source>
        <dbReference type="ARBA" id="ARBA00022448"/>
    </source>
</evidence>
<feature type="transmembrane region" description="Helical" evidence="8">
    <location>
        <begin position="132"/>
        <end position="152"/>
    </location>
</feature>
<evidence type="ECO:0000256" key="1">
    <source>
        <dbReference type="ARBA" id="ARBA00004651"/>
    </source>
</evidence>
<dbReference type="PANTHER" id="PTHR30269:SF32">
    <property type="entry name" value="MEMBRANE TRANSPORTER PROTEIN-RELATED"/>
    <property type="match status" value="1"/>
</dbReference>
<proteinExistence type="inferred from homology"/>
<keyword evidence="7 8" id="KW-0472">Membrane</keyword>